<dbReference type="SUPFAM" id="SSF48464">
    <property type="entry name" value="ENTH/VHS domain"/>
    <property type="match status" value="1"/>
</dbReference>
<feature type="compositionally biased region" description="Pro residues" evidence="1">
    <location>
        <begin position="200"/>
        <end position="213"/>
    </location>
</feature>
<name>A0A3S4F840_9PEZI</name>
<feature type="region of interest" description="Disordered" evidence="1">
    <location>
        <begin position="518"/>
        <end position="555"/>
    </location>
</feature>
<sequence length="667" mass="69105">MADNAADVAEDYRQALEDLTVNSRIEIATLTNIARENANHGFAIAEVLQNHIKKAPPTRTLPALYVLDSIVKNVPTPYALYFGPKLYSIFMGAYTKVDNATRRKMEEMLKTWKEPVPGSISTKPVFPIEQVRPIENALMAARNAAFAAHQSSYQGQQQLMRGRQPVPSRDTPTPPTGRPYQPPPQQPLYPGPNGHQPDAAPTPQPYPAHPVSPPAAVTAAAAGPAALTAPSTAYPGVPYTVTPTPPVVSQQPAPVPPAAAAPPPTAAGKGGVSIDSIFGQGALATLLSVAARKSATPQQRTPTPQHPPPPPPPPALPALGPAAAAAIAAALRSPPPQTSAQPARPVAAAAPPPPPSDPSALLAMLRQSGLIKSDATPTPPPPGRFQSLAGVVAEGGIELKAASLKIFRPELIAQLHEELGPPCTHCGRRFRTDDEGRRKKTAHMDWHFRVHQRTAEAEKRGQHRSWYVDELDWIRSREAIDTDYLSPPNDSASLSNNNNSINPSTTALLSNLHLTGSTTTAAPAGSGGSSSGTTAPGGAPHYTAGSSGSGDGASATRAAGAAAPYLPVPEDAAGAAGGGACPICLERFEMKWLDEAQEWVWTDAVRVGGRVFHASCHREAAGVGAGIGAGAGAGSGSGSGLGSGPVLGKRKAEDEAGGVRGRVKLEG</sequence>
<feature type="region of interest" description="Disordered" evidence="1">
    <location>
        <begin position="634"/>
        <end position="667"/>
    </location>
</feature>
<dbReference type="FunFam" id="1.25.40.90:FF:000016">
    <property type="entry name" value="mRNA cleavage factor complex component Pcf11"/>
    <property type="match status" value="1"/>
</dbReference>
<feature type="compositionally biased region" description="Low complexity" evidence="1">
    <location>
        <begin position="531"/>
        <end position="555"/>
    </location>
</feature>
<dbReference type="InterPro" id="IPR045154">
    <property type="entry name" value="PCF11-like"/>
</dbReference>
<gene>
    <name evidence="3" type="ORF">TT172_LOCUS9741</name>
</gene>
<dbReference type="GO" id="GO:0005849">
    <property type="term" value="C:mRNA cleavage factor complex"/>
    <property type="evidence" value="ECO:0007669"/>
    <property type="project" value="InterPro"/>
</dbReference>
<dbReference type="InterPro" id="IPR006569">
    <property type="entry name" value="CID_dom"/>
</dbReference>
<feature type="compositionally biased region" description="Pro residues" evidence="1">
    <location>
        <begin position="304"/>
        <end position="316"/>
    </location>
</feature>
<proteinExistence type="predicted"/>
<dbReference type="GO" id="GO:0000993">
    <property type="term" value="F:RNA polymerase II complex binding"/>
    <property type="evidence" value="ECO:0007669"/>
    <property type="project" value="InterPro"/>
</dbReference>
<evidence type="ECO:0000313" key="3">
    <source>
        <dbReference type="EMBL" id="SPQ27322.1"/>
    </source>
</evidence>
<dbReference type="InterPro" id="IPR021605">
    <property type="entry name" value="Pcf11_Clp1-ID"/>
</dbReference>
<feature type="domain" description="CID" evidence="2">
    <location>
        <begin position="4"/>
        <end position="142"/>
    </location>
</feature>
<feature type="compositionally biased region" description="Pro residues" evidence="1">
    <location>
        <begin position="172"/>
        <end position="190"/>
    </location>
</feature>
<dbReference type="Pfam" id="PF04818">
    <property type="entry name" value="CID"/>
    <property type="match status" value="1"/>
</dbReference>
<dbReference type="EMBL" id="OUUZ01000019">
    <property type="protein sequence ID" value="SPQ27322.1"/>
    <property type="molecule type" value="Genomic_DNA"/>
</dbReference>
<feature type="compositionally biased region" description="Polar residues" evidence="1">
    <location>
        <begin position="149"/>
        <end position="159"/>
    </location>
</feature>
<feature type="compositionally biased region" description="Pro residues" evidence="1">
    <location>
        <begin position="253"/>
        <end position="265"/>
    </location>
</feature>
<dbReference type="SMART" id="SM00582">
    <property type="entry name" value="RPR"/>
    <property type="match status" value="1"/>
</dbReference>
<feature type="compositionally biased region" description="Gly residues" evidence="1">
    <location>
        <begin position="634"/>
        <end position="645"/>
    </location>
</feature>
<dbReference type="CDD" id="cd16982">
    <property type="entry name" value="CID_Pcf11"/>
    <property type="match status" value="1"/>
</dbReference>
<dbReference type="InterPro" id="IPR008942">
    <property type="entry name" value="ENTH_VHS"/>
</dbReference>
<dbReference type="GO" id="GO:0006369">
    <property type="term" value="P:termination of RNA polymerase II transcription"/>
    <property type="evidence" value="ECO:0007669"/>
    <property type="project" value="InterPro"/>
</dbReference>
<feature type="region of interest" description="Disordered" evidence="1">
    <location>
        <begin position="245"/>
        <end position="269"/>
    </location>
</feature>
<evidence type="ECO:0000256" key="1">
    <source>
        <dbReference type="SAM" id="MobiDB-lite"/>
    </source>
</evidence>
<feature type="compositionally biased region" description="Low complexity" evidence="1">
    <location>
        <begin position="339"/>
        <end position="349"/>
    </location>
</feature>
<dbReference type="PANTHER" id="PTHR15921">
    <property type="entry name" value="PRE-MRNA CLEAVAGE COMPLEX II"/>
    <property type="match status" value="1"/>
</dbReference>
<evidence type="ECO:0000313" key="4">
    <source>
        <dbReference type="Proteomes" id="UP000289323"/>
    </source>
</evidence>
<dbReference type="Gene3D" id="1.25.40.90">
    <property type="match status" value="1"/>
</dbReference>
<dbReference type="PANTHER" id="PTHR15921:SF3">
    <property type="entry name" value="PRE-MRNA CLEAVAGE COMPLEX 2 PROTEIN PCF11"/>
    <property type="match status" value="1"/>
</dbReference>
<dbReference type="PROSITE" id="PS51391">
    <property type="entry name" value="CID"/>
    <property type="match status" value="1"/>
</dbReference>
<protein>
    <submittedName>
        <fullName evidence="3">E9520fb7-4703-4ead-bb3b-83b474234c94</fullName>
    </submittedName>
</protein>
<dbReference type="AlphaFoldDB" id="A0A3S4F840"/>
<feature type="region of interest" description="Disordered" evidence="1">
    <location>
        <begin position="292"/>
        <end position="319"/>
    </location>
</feature>
<dbReference type="InterPro" id="IPR047415">
    <property type="entry name" value="Pcf11_CID"/>
</dbReference>
<feature type="region of interest" description="Disordered" evidence="1">
    <location>
        <begin position="149"/>
        <end position="214"/>
    </location>
</feature>
<dbReference type="GO" id="GO:0005737">
    <property type="term" value="C:cytoplasm"/>
    <property type="evidence" value="ECO:0007669"/>
    <property type="project" value="TreeGrafter"/>
</dbReference>
<organism evidence="3 4">
    <name type="scientific">Thermothielavioides terrestris</name>
    <dbReference type="NCBI Taxonomy" id="2587410"/>
    <lineage>
        <taxon>Eukaryota</taxon>
        <taxon>Fungi</taxon>
        <taxon>Dikarya</taxon>
        <taxon>Ascomycota</taxon>
        <taxon>Pezizomycotina</taxon>
        <taxon>Sordariomycetes</taxon>
        <taxon>Sordariomycetidae</taxon>
        <taxon>Sordariales</taxon>
        <taxon>Chaetomiaceae</taxon>
        <taxon>Thermothielavioides</taxon>
    </lineage>
</organism>
<dbReference type="InterPro" id="IPR054127">
    <property type="entry name" value="Pcf11_C"/>
</dbReference>
<accession>A0A3S4F840</accession>
<dbReference type="GO" id="GO:0003729">
    <property type="term" value="F:mRNA binding"/>
    <property type="evidence" value="ECO:0007669"/>
    <property type="project" value="InterPro"/>
</dbReference>
<feature type="region of interest" description="Disordered" evidence="1">
    <location>
        <begin position="332"/>
        <end position="360"/>
    </location>
</feature>
<reference evidence="3 4" key="1">
    <citation type="submission" date="2018-04" db="EMBL/GenBank/DDBJ databases">
        <authorList>
            <person name="Huttner S."/>
            <person name="Dainat J."/>
        </authorList>
    </citation>
    <scope>NUCLEOTIDE SEQUENCE [LARGE SCALE GENOMIC DNA]</scope>
</reference>
<dbReference type="GO" id="GO:0031124">
    <property type="term" value="P:mRNA 3'-end processing"/>
    <property type="evidence" value="ECO:0007669"/>
    <property type="project" value="InterPro"/>
</dbReference>
<dbReference type="Pfam" id="PF11526">
    <property type="entry name" value="Pfc11_Clp1_ID"/>
    <property type="match status" value="1"/>
</dbReference>
<dbReference type="Proteomes" id="UP000289323">
    <property type="component" value="Unassembled WGS sequence"/>
</dbReference>
<evidence type="ECO:0000259" key="2">
    <source>
        <dbReference type="PROSITE" id="PS51391"/>
    </source>
</evidence>
<dbReference type="Pfam" id="PF21936">
    <property type="entry name" value="Pcf11_C"/>
    <property type="match status" value="1"/>
</dbReference>